<feature type="domain" description="PKD" evidence="1">
    <location>
        <begin position="265"/>
        <end position="305"/>
    </location>
</feature>
<dbReference type="InterPro" id="IPR026444">
    <property type="entry name" value="Secre_tail"/>
</dbReference>
<dbReference type="PROSITE" id="PS50093">
    <property type="entry name" value="PKD"/>
    <property type="match status" value="1"/>
</dbReference>
<reference evidence="2 3" key="1">
    <citation type="submission" date="2020-12" db="EMBL/GenBank/DDBJ databases">
        <title>Bacterial novel species Adhaeribacter sp. BT258 isolated from soil.</title>
        <authorList>
            <person name="Jung H.-Y."/>
        </authorList>
    </citation>
    <scope>NUCLEOTIDE SEQUENCE [LARGE SCALE GENOMIC DNA]</scope>
    <source>
        <strain evidence="2 3">BT258</strain>
    </source>
</reference>
<dbReference type="Pfam" id="PF18911">
    <property type="entry name" value="PKD_4"/>
    <property type="match status" value="1"/>
</dbReference>
<dbReference type="EMBL" id="JAEHFX010000004">
    <property type="protein sequence ID" value="MBK0403372.1"/>
    <property type="molecule type" value="Genomic_DNA"/>
</dbReference>
<gene>
    <name evidence="2" type="ORF">I5M27_10270</name>
</gene>
<dbReference type="InterPro" id="IPR022409">
    <property type="entry name" value="PKD/Chitinase_dom"/>
</dbReference>
<protein>
    <submittedName>
        <fullName evidence="2">PKD domain-containing protein</fullName>
    </submittedName>
</protein>
<proteinExistence type="predicted"/>
<dbReference type="Pfam" id="PF10462">
    <property type="entry name" value="Peptidase_M66"/>
    <property type="match status" value="1"/>
</dbReference>
<dbReference type="NCBIfam" id="TIGR04183">
    <property type="entry name" value="Por_Secre_tail"/>
    <property type="match status" value="1"/>
</dbReference>
<dbReference type="SUPFAM" id="SSF55486">
    <property type="entry name" value="Metalloproteases ('zincins'), catalytic domain"/>
    <property type="match status" value="1"/>
</dbReference>
<evidence type="ECO:0000259" key="1">
    <source>
        <dbReference type="PROSITE" id="PS50093"/>
    </source>
</evidence>
<dbReference type="InterPro" id="IPR000601">
    <property type="entry name" value="PKD_dom"/>
</dbReference>
<dbReference type="Gene3D" id="2.60.40.10">
    <property type="entry name" value="Immunoglobulins"/>
    <property type="match status" value="1"/>
</dbReference>
<dbReference type="CDD" id="cd00146">
    <property type="entry name" value="PKD"/>
    <property type="match status" value="1"/>
</dbReference>
<name>A0ABS1C2I0_9BACT</name>
<sequence>MYSQVLPHKVAVVYVVPTDVAFNQAVLDTLKVMTAEMQGWYQLATGGKTFEMLYPDTVITYMAQHPRQYYKDNGDWWNSLLPEIQASGAAPIWSPGYITAIWAHGAGWQALGAQFCGKDCGTALLGVEIIPQFNNPLYSGGVCPGGSGVSAWPCTPKGAYAHELGHTLGLPHPSDIPVTNPVASHSVMQTHWNYPNFAPSFESPWGFLSIERQVLAQNPFMKTNIDLVQVIEHADVVNLPVTGPVPKADFSFTVTGNEVRFNNKSSGATSYYWTFGDQSVSNAANPTHLYLAPGTYKVRLRANSTDQMMGIDSAIISINQSQQIHSFTLIDAVKDTDIMTITDGAVIDLTALGVDKINIRANTNAPAVVKFKLRGEERETRIDDVAPYALKGDDRKGNYYSWKPDKGRYTLSATPHAGTKKHMGAPTGPSYSIRFRITKSKQQHLPAIPQDNIYEGTGKELAHNISKTNNGNFGTGGYSNSGLSGNHTRATQSPGAYWQMKAEAGSNSLCNKISASNGEDNFKILKHMKNGEDILGSGPETVNQTQATLAGSQQMSLYPNPTPDGRLQIQLSDQIQGSVHFSLYSAVGYTLTNGTMEKKHETNLIEFDFSPQIRTAGIYYLLLQSSNSYRLFKVVRN</sequence>
<evidence type="ECO:0000313" key="3">
    <source>
        <dbReference type="Proteomes" id="UP000644147"/>
    </source>
</evidence>
<keyword evidence="3" id="KW-1185">Reference proteome</keyword>
<dbReference type="Proteomes" id="UP000644147">
    <property type="component" value="Unassembled WGS sequence"/>
</dbReference>
<dbReference type="RefSeq" id="WP_200506119.1">
    <property type="nucleotide sequence ID" value="NZ_JAEHFX010000004.1"/>
</dbReference>
<organism evidence="2 3">
    <name type="scientific">Adhaeribacter terrigena</name>
    <dbReference type="NCBI Taxonomy" id="2793070"/>
    <lineage>
        <taxon>Bacteria</taxon>
        <taxon>Pseudomonadati</taxon>
        <taxon>Bacteroidota</taxon>
        <taxon>Cytophagia</taxon>
        <taxon>Cytophagales</taxon>
        <taxon>Hymenobacteraceae</taxon>
        <taxon>Adhaeribacter</taxon>
    </lineage>
</organism>
<dbReference type="InterPro" id="IPR035986">
    <property type="entry name" value="PKD_dom_sf"/>
</dbReference>
<dbReference type="InterPro" id="IPR013783">
    <property type="entry name" value="Ig-like_fold"/>
</dbReference>
<dbReference type="SMART" id="SM00089">
    <property type="entry name" value="PKD"/>
    <property type="match status" value="1"/>
</dbReference>
<comment type="caution">
    <text evidence="2">The sequence shown here is derived from an EMBL/GenBank/DDBJ whole genome shotgun (WGS) entry which is preliminary data.</text>
</comment>
<dbReference type="SUPFAM" id="SSF49299">
    <property type="entry name" value="PKD domain"/>
    <property type="match status" value="1"/>
</dbReference>
<evidence type="ECO:0000313" key="2">
    <source>
        <dbReference type="EMBL" id="MBK0403372.1"/>
    </source>
</evidence>
<accession>A0ABS1C2I0</accession>